<dbReference type="Gene3D" id="2.60.120.10">
    <property type="entry name" value="Jelly Rolls"/>
    <property type="match status" value="1"/>
</dbReference>
<dbReference type="InterPro" id="IPR012318">
    <property type="entry name" value="HTH_CRP"/>
</dbReference>
<dbReference type="CDD" id="cd00038">
    <property type="entry name" value="CAP_ED"/>
    <property type="match status" value="1"/>
</dbReference>
<reference evidence="5 6" key="1">
    <citation type="submission" date="2020-08" db="EMBL/GenBank/DDBJ databases">
        <title>Genomic Encyclopedia of Type Strains, Phase IV (KMG-V): Genome sequencing to study the core and pangenomes of soil and plant-associated prokaryotes.</title>
        <authorList>
            <person name="Whitman W."/>
        </authorList>
    </citation>
    <scope>NUCLEOTIDE SEQUENCE [LARGE SCALE GENOMIC DNA]</scope>
    <source>
        <strain evidence="5 6">SEMIA 4084</strain>
    </source>
</reference>
<proteinExistence type="predicted"/>
<comment type="caution">
    <text evidence="5">The sequence shown here is derived from an EMBL/GenBank/DDBJ whole genome shotgun (WGS) entry which is preliminary data.</text>
</comment>
<accession>A0A7W8UC72</accession>
<evidence type="ECO:0000259" key="4">
    <source>
        <dbReference type="PROSITE" id="PS51063"/>
    </source>
</evidence>
<evidence type="ECO:0000256" key="2">
    <source>
        <dbReference type="ARBA" id="ARBA00023125"/>
    </source>
</evidence>
<dbReference type="EMBL" id="JACHBK010000005">
    <property type="protein sequence ID" value="MBB5535827.1"/>
    <property type="molecule type" value="Genomic_DNA"/>
</dbReference>
<dbReference type="InterPro" id="IPR018490">
    <property type="entry name" value="cNMP-bd_dom_sf"/>
</dbReference>
<dbReference type="RefSeq" id="WP_018325041.1">
    <property type="nucleotide sequence ID" value="NZ_JACHBK010000005.1"/>
</dbReference>
<dbReference type="Gene3D" id="1.10.10.10">
    <property type="entry name" value="Winged helix-like DNA-binding domain superfamily/Winged helix DNA-binding domain"/>
    <property type="match status" value="1"/>
</dbReference>
<evidence type="ECO:0000313" key="5">
    <source>
        <dbReference type="EMBL" id="MBB5535827.1"/>
    </source>
</evidence>
<dbReference type="InterPro" id="IPR014710">
    <property type="entry name" value="RmlC-like_jellyroll"/>
</dbReference>
<dbReference type="SUPFAM" id="SSF46785">
    <property type="entry name" value="Winged helix' DNA-binding domain"/>
    <property type="match status" value="1"/>
</dbReference>
<dbReference type="Pfam" id="PF13545">
    <property type="entry name" value="HTH_Crp_2"/>
    <property type="match status" value="1"/>
</dbReference>
<name>A0A7W8UC72_9HYPH</name>
<dbReference type="InterPro" id="IPR036388">
    <property type="entry name" value="WH-like_DNA-bd_sf"/>
</dbReference>
<evidence type="ECO:0000313" key="6">
    <source>
        <dbReference type="Proteomes" id="UP000585507"/>
    </source>
</evidence>
<dbReference type="AlphaFoldDB" id="A0A7W8UC72"/>
<dbReference type="InterPro" id="IPR036390">
    <property type="entry name" value="WH_DNA-bd_sf"/>
</dbReference>
<dbReference type="Proteomes" id="UP000585507">
    <property type="component" value="Unassembled WGS sequence"/>
</dbReference>
<dbReference type="InterPro" id="IPR000595">
    <property type="entry name" value="cNMP-bd_dom"/>
</dbReference>
<dbReference type="PROSITE" id="PS51063">
    <property type="entry name" value="HTH_CRP_2"/>
    <property type="match status" value="1"/>
</dbReference>
<keyword evidence="6" id="KW-1185">Reference proteome</keyword>
<evidence type="ECO:0000256" key="3">
    <source>
        <dbReference type="ARBA" id="ARBA00023163"/>
    </source>
</evidence>
<dbReference type="GO" id="GO:0003677">
    <property type="term" value="F:DNA binding"/>
    <property type="evidence" value="ECO:0007669"/>
    <property type="project" value="UniProtKB-KW"/>
</dbReference>
<keyword evidence="3" id="KW-0804">Transcription</keyword>
<keyword evidence="1" id="KW-0805">Transcription regulation</keyword>
<sequence>MIESLIRNLSARDILDPDEIAQLQRVIGNERYVGLGEDIVAEGSRPMTSTLLVDGIAARYRVMEDGTRQITALHVAGDFVDLHAFMLKTMDHGVLALSRCQTAIADHKDLKLVTETQPHLARMLWLSTVIDGAIHREWITAMGGRSKKSHLAHLICELFTRLKVVGKVKGSSFHFPLSQAVVADVLGISLVHLNKTLQNLRRDEVIQWEDRVIAIQNWPELASIAEFDDVYLNLVNEPR</sequence>
<dbReference type="SUPFAM" id="SSF51206">
    <property type="entry name" value="cAMP-binding domain-like"/>
    <property type="match status" value="1"/>
</dbReference>
<gene>
    <name evidence="5" type="ORF">GGD55_002531</name>
</gene>
<protein>
    <submittedName>
        <fullName evidence="5">CRP-like cAMP-binding protein</fullName>
    </submittedName>
</protein>
<dbReference type="GO" id="GO:0006355">
    <property type="term" value="P:regulation of DNA-templated transcription"/>
    <property type="evidence" value="ECO:0007669"/>
    <property type="project" value="InterPro"/>
</dbReference>
<dbReference type="Pfam" id="PF00027">
    <property type="entry name" value="cNMP_binding"/>
    <property type="match status" value="1"/>
</dbReference>
<evidence type="ECO:0000256" key="1">
    <source>
        <dbReference type="ARBA" id="ARBA00023015"/>
    </source>
</evidence>
<organism evidence="5 6">
    <name type="scientific">Rhizobium giardinii</name>
    <dbReference type="NCBI Taxonomy" id="56731"/>
    <lineage>
        <taxon>Bacteria</taxon>
        <taxon>Pseudomonadati</taxon>
        <taxon>Pseudomonadota</taxon>
        <taxon>Alphaproteobacteria</taxon>
        <taxon>Hyphomicrobiales</taxon>
        <taxon>Rhizobiaceae</taxon>
        <taxon>Rhizobium/Agrobacterium group</taxon>
        <taxon>Rhizobium</taxon>
    </lineage>
</organism>
<keyword evidence="2" id="KW-0238">DNA-binding</keyword>
<feature type="domain" description="HTH crp-type" evidence="4">
    <location>
        <begin position="145"/>
        <end position="219"/>
    </location>
</feature>